<comment type="subcellular location">
    <subcellularLocation>
        <location evidence="1">Cell inner membrane</location>
        <topology evidence="1">Multi-pass membrane protein</topology>
    </subcellularLocation>
</comment>
<keyword evidence="9 11" id="KW-0472">Membrane</keyword>
<feature type="transmembrane region" description="Helical" evidence="11">
    <location>
        <begin position="79"/>
        <end position="101"/>
    </location>
</feature>
<dbReference type="OrthoDB" id="9806127at2"/>
<dbReference type="eggNOG" id="COG1132">
    <property type="taxonomic scope" value="Bacteria"/>
</dbReference>
<dbReference type="Proteomes" id="UP000010445">
    <property type="component" value="Unassembled WGS sequence"/>
</dbReference>
<evidence type="ECO:0000259" key="12">
    <source>
        <dbReference type="PROSITE" id="PS50893"/>
    </source>
</evidence>
<dbReference type="GO" id="GO:0005886">
    <property type="term" value="C:plasma membrane"/>
    <property type="evidence" value="ECO:0007669"/>
    <property type="project" value="UniProtKB-SubCell"/>
</dbReference>
<dbReference type="SUPFAM" id="SSF90123">
    <property type="entry name" value="ABC transporter transmembrane region"/>
    <property type="match status" value="1"/>
</dbReference>
<dbReference type="STRING" id="1035195.HMPREF9997_02034"/>
<organism evidence="14 15">
    <name type="scientific">Corynebacterium durum F0235</name>
    <dbReference type="NCBI Taxonomy" id="1035195"/>
    <lineage>
        <taxon>Bacteria</taxon>
        <taxon>Bacillati</taxon>
        <taxon>Actinomycetota</taxon>
        <taxon>Actinomycetes</taxon>
        <taxon>Mycobacteriales</taxon>
        <taxon>Corynebacteriaceae</taxon>
        <taxon>Corynebacterium</taxon>
    </lineage>
</organism>
<dbReference type="GO" id="GO:0016887">
    <property type="term" value="F:ATP hydrolysis activity"/>
    <property type="evidence" value="ECO:0007669"/>
    <property type="project" value="InterPro"/>
</dbReference>
<evidence type="ECO:0000256" key="11">
    <source>
        <dbReference type="SAM" id="Phobius"/>
    </source>
</evidence>
<evidence type="ECO:0000313" key="14">
    <source>
        <dbReference type="EMBL" id="EKX89029.1"/>
    </source>
</evidence>
<evidence type="ECO:0000313" key="15">
    <source>
        <dbReference type="Proteomes" id="UP000010445"/>
    </source>
</evidence>
<comment type="caution">
    <text evidence="14">The sequence shown here is derived from an EMBL/GenBank/DDBJ whole genome shotgun (WGS) entry which is preliminary data.</text>
</comment>
<dbReference type="PANTHER" id="PTHR43394">
    <property type="entry name" value="ATP-DEPENDENT PERMEASE MDL1, MITOCHONDRIAL"/>
    <property type="match status" value="1"/>
</dbReference>
<feature type="transmembrane region" description="Helical" evidence="11">
    <location>
        <begin position="36"/>
        <end position="59"/>
    </location>
</feature>
<evidence type="ECO:0000256" key="10">
    <source>
        <dbReference type="ARBA" id="ARBA00023455"/>
    </source>
</evidence>
<dbReference type="EMBL" id="AMEM01000030">
    <property type="protein sequence ID" value="EKX89029.1"/>
    <property type="molecule type" value="Genomic_DNA"/>
</dbReference>
<dbReference type="SMART" id="SM00382">
    <property type="entry name" value="AAA"/>
    <property type="match status" value="1"/>
</dbReference>
<dbReference type="GO" id="GO:0015421">
    <property type="term" value="F:ABC-type oligopeptide transporter activity"/>
    <property type="evidence" value="ECO:0007669"/>
    <property type="project" value="TreeGrafter"/>
</dbReference>
<dbReference type="PATRIC" id="fig|1035195.3.peg.1826"/>
<dbReference type="InterPro" id="IPR003593">
    <property type="entry name" value="AAA+_ATPase"/>
</dbReference>
<dbReference type="InterPro" id="IPR036640">
    <property type="entry name" value="ABC1_TM_sf"/>
</dbReference>
<keyword evidence="15" id="KW-1185">Reference proteome</keyword>
<keyword evidence="7 14" id="KW-0067">ATP-binding</keyword>
<dbReference type="PROSITE" id="PS50929">
    <property type="entry name" value="ABC_TM1F"/>
    <property type="match status" value="1"/>
</dbReference>
<proteinExistence type="inferred from homology"/>
<keyword evidence="8 11" id="KW-1133">Transmembrane helix</keyword>
<evidence type="ECO:0000256" key="4">
    <source>
        <dbReference type="ARBA" id="ARBA00022519"/>
    </source>
</evidence>
<dbReference type="InterPro" id="IPR011527">
    <property type="entry name" value="ABC1_TM_dom"/>
</dbReference>
<accession>L1MDH9</accession>
<dbReference type="InterPro" id="IPR039421">
    <property type="entry name" value="Type_1_exporter"/>
</dbReference>
<name>L1MDH9_9CORY</name>
<dbReference type="Pfam" id="PF00005">
    <property type="entry name" value="ABC_tran"/>
    <property type="match status" value="1"/>
</dbReference>
<feature type="transmembrane region" description="Helical" evidence="11">
    <location>
        <begin position="176"/>
        <end position="197"/>
    </location>
</feature>
<sequence>MTSNTSKPMTEREAGRVALKELLKPISVRLLVGRTLAALGGVLAIAPYIALVKLGAVFYEAYSTGTEVDTARVTTIVNILIGTFGARLACIGIALGVTHFADAKFAALVRERTIARVASAPLGWFTSTNAGKVRKALQDDISMVHALVAHQPVDVTQAMVTPVALAVYAFVIDWRLGLLTIATLPIYGLIMAIMMRGMGDKTVQVDNKLAQVSATMVEFVTGITVVKAFGTVGRAHKRYQDAADEFSAFYLDWTIPLLRSNAFANAPVTIPLLVAMNLGGGAAMAHAGWVEPADVLTTSLIALMLPYSIEVLGNTAWTYQTAGAAALRVTQALDIPILETRAGGDAQVDGAADENANGPVIAGSDVAYEDVSFSYGDVLAVDHASFELKEGTVTALVGPSGSGKSTLATLLARFNDPDSGRITLGGVDLKDIPSNELYKHVAFVLQDPQLLRISLRDNIALGKPGASYEEVREAARSAHILDVIEALPDGFDTIYGSDQGLSGGQEQRISIARALLIDAPVLILDEATAFTDPESEAEIQRALSTLVKGRTVLVIAHRPESIVGADRIIVVDRGRVVASGTHDELLDQPLYRALWQHAPAQEA</sequence>
<evidence type="ECO:0000259" key="13">
    <source>
        <dbReference type="PROSITE" id="PS50929"/>
    </source>
</evidence>
<dbReference type="Gene3D" id="3.40.50.300">
    <property type="entry name" value="P-loop containing nucleotide triphosphate hydrolases"/>
    <property type="match status" value="1"/>
</dbReference>
<dbReference type="HOGENOM" id="CLU_000604_84_9_11"/>
<dbReference type="SUPFAM" id="SSF52540">
    <property type="entry name" value="P-loop containing nucleoside triphosphate hydrolases"/>
    <property type="match status" value="1"/>
</dbReference>
<keyword evidence="6" id="KW-0547">Nucleotide-binding</keyword>
<comment type="similarity">
    <text evidence="10">Belongs to the ABC transporter superfamily. Siderophore-Fe(3+) uptake transporter (SIUT) (TC 3.A.1.21) family.</text>
</comment>
<keyword evidence="5 11" id="KW-0812">Transmembrane</keyword>
<keyword evidence="2" id="KW-0813">Transport</keyword>
<evidence type="ECO:0000256" key="8">
    <source>
        <dbReference type="ARBA" id="ARBA00022989"/>
    </source>
</evidence>
<keyword evidence="3" id="KW-1003">Cell membrane</keyword>
<protein>
    <submittedName>
        <fullName evidence="14">ABC transporter, ATP-binding protein</fullName>
    </submittedName>
</protein>
<keyword evidence="4" id="KW-0997">Cell inner membrane</keyword>
<dbReference type="InterPro" id="IPR027417">
    <property type="entry name" value="P-loop_NTPase"/>
</dbReference>
<dbReference type="PANTHER" id="PTHR43394:SF1">
    <property type="entry name" value="ATP-BINDING CASSETTE SUB-FAMILY B MEMBER 10, MITOCHONDRIAL"/>
    <property type="match status" value="1"/>
</dbReference>
<dbReference type="Pfam" id="PF00664">
    <property type="entry name" value="ABC_membrane"/>
    <property type="match status" value="1"/>
</dbReference>
<evidence type="ECO:0000256" key="7">
    <source>
        <dbReference type="ARBA" id="ARBA00022840"/>
    </source>
</evidence>
<feature type="transmembrane region" description="Helical" evidence="11">
    <location>
        <begin position="209"/>
        <end position="230"/>
    </location>
</feature>
<dbReference type="InterPro" id="IPR003439">
    <property type="entry name" value="ABC_transporter-like_ATP-bd"/>
</dbReference>
<dbReference type="RefSeq" id="WP_006061463.1">
    <property type="nucleotide sequence ID" value="NZ_KB290820.1"/>
</dbReference>
<dbReference type="FunFam" id="3.40.50.300:FF:000221">
    <property type="entry name" value="Multidrug ABC transporter ATP-binding protein"/>
    <property type="match status" value="1"/>
</dbReference>
<gene>
    <name evidence="14" type="ORF">HMPREF9997_02034</name>
</gene>
<dbReference type="GO" id="GO:0005524">
    <property type="term" value="F:ATP binding"/>
    <property type="evidence" value="ECO:0007669"/>
    <property type="project" value="UniProtKB-KW"/>
</dbReference>
<evidence type="ECO:0000256" key="2">
    <source>
        <dbReference type="ARBA" id="ARBA00022448"/>
    </source>
</evidence>
<reference evidence="14 15" key="1">
    <citation type="submission" date="2012-05" db="EMBL/GenBank/DDBJ databases">
        <authorList>
            <person name="Weinstock G."/>
            <person name="Sodergren E."/>
            <person name="Lobos E.A."/>
            <person name="Fulton L."/>
            <person name="Fulton R."/>
            <person name="Courtney L."/>
            <person name="Fronick C."/>
            <person name="O'Laughlin M."/>
            <person name="Godfrey J."/>
            <person name="Wilson R.M."/>
            <person name="Miner T."/>
            <person name="Farmer C."/>
            <person name="Delehaunty K."/>
            <person name="Cordes M."/>
            <person name="Minx P."/>
            <person name="Tomlinson C."/>
            <person name="Chen J."/>
            <person name="Wollam A."/>
            <person name="Pepin K.H."/>
            <person name="Bhonagiri V."/>
            <person name="Zhang X."/>
            <person name="Suruliraj S."/>
            <person name="Warren W."/>
            <person name="Mitreva M."/>
            <person name="Mardis E.R."/>
            <person name="Wilson R.K."/>
        </authorList>
    </citation>
    <scope>NUCLEOTIDE SEQUENCE [LARGE SCALE GENOMIC DNA]</scope>
    <source>
        <strain evidence="14 15">F0235</strain>
    </source>
</reference>
<evidence type="ECO:0000256" key="6">
    <source>
        <dbReference type="ARBA" id="ARBA00022741"/>
    </source>
</evidence>
<evidence type="ECO:0000256" key="5">
    <source>
        <dbReference type="ARBA" id="ARBA00022692"/>
    </source>
</evidence>
<evidence type="ECO:0000256" key="1">
    <source>
        <dbReference type="ARBA" id="ARBA00004429"/>
    </source>
</evidence>
<dbReference type="PROSITE" id="PS50893">
    <property type="entry name" value="ABC_TRANSPORTER_2"/>
    <property type="match status" value="1"/>
</dbReference>
<evidence type="ECO:0000256" key="9">
    <source>
        <dbReference type="ARBA" id="ARBA00023136"/>
    </source>
</evidence>
<feature type="domain" description="ABC transporter" evidence="12">
    <location>
        <begin position="366"/>
        <end position="598"/>
    </location>
</feature>
<dbReference type="AlphaFoldDB" id="L1MDH9"/>
<feature type="domain" description="ABC transmembrane type-1" evidence="13">
    <location>
        <begin position="36"/>
        <end position="321"/>
    </location>
</feature>
<evidence type="ECO:0000256" key="3">
    <source>
        <dbReference type="ARBA" id="ARBA00022475"/>
    </source>
</evidence>
<dbReference type="Gene3D" id="1.20.1560.10">
    <property type="entry name" value="ABC transporter type 1, transmembrane domain"/>
    <property type="match status" value="1"/>
</dbReference>